<name>A0A7W6NZ91_9SPHN</name>
<protein>
    <submittedName>
        <fullName evidence="1">Uncharacterized protein</fullName>
    </submittedName>
</protein>
<sequence length="192" mass="20701">MTPHMFIQPRIKPREITRNTVQVNVVVVVDVAQVLATGSLDGALMMVDNSVTIAGDPSPGRGTANLATQCTYGTVVNWILQTVAPYGTPLPIEFVDIRFEEQVCLKLGRYGDIAWDKSPDAIPGITPSYNYWAGLVMPDLPPRLYPYTIELKIGDLHVSVSTPSLDVWTVPAPSAPRGLQADASGIITGEIG</sequence>
<keyword evidence="2" id="KW-1185">Reference proteome</keyword>
<reference evidence="1 2" key="1">
    <citation type="submission" date="2020-08" db="EMBL/GenBank/DDBJ databases">
        <title>Genomic Encyclopedia of Type Strains, Phase IV (KMG-IV): sequencing the most valuable type-strain genomes for metagenomic binning, comparative biology and taxonomic classification.</title>
        <authorList>
            <person name="Goeker M."/>
        </authorList>
    </citation>
    <scope>NUCLEOTIDE SEQUENCE [LARGE SCALE GENOMIC DNA]</scope>
    <source>
        <strain evidence="1 2">DSM 101806</strain>
    </source>
</reference>
<dbReference type="AlphaFoldDB" id="A0A7W6NZ91"/>
<organism evidence="1 2">
    <name type="scientific">Sphingomonas kyeonggiensis</name>
    <dbReference type="NCBI Taxonomy" id="1268553"/>
    <lineage>
        <taxon>Bacteria</taxon>
        <taxon>Pseudomonadati</taxon>
        <taxon>Pseudomonadota</taxon>
        <taxon>Alphaproteobacteria</taxon>
        <taxon>Sphingomonadales</taxon>
        <taxon>Sphingomonadaceae</taxon>
        <taxon>Sphingomonas</taxon>
    </lineage>
</organism>
<gene>
    <name evidence="1" type="ORF">GGR46_003991</name>
</gene>
<proteinExistence type="predicted"/>
<dbReference type="EMBL" id="JACIEH010000003">
    <property type="protein sequence ID" value="MBB4100419.1"/>
    <property type="molecule type" value="Genomic_DNA"/>
</dbReference>
<evidence type="ECO:0000313" key="1">
    <source>
        <dbReference type="EMBL" id="MBB4100419.1"/>
    </source>
</evidence>
<dbReference type="Proteomes" id="UP000557392">
    <property type="component" value="Unassembled WGS sequence"/>
</dbReference>
<comment type="caution">
    <text evidence="1">The sequence shown here is derived from an EMBL/GenBank/DDBJ whole genome shotgun (WGS) entry which is preliminary data.</text>
</comment>
<dbReference type="RefSeq" id="WP_183999714.1">
    <property type="nucleotide sequence ID" value="NZ_JACIEH010000003.1"/>
</dbReference>
<accession>A0A7W6NZ91</accession>
<evidence type="ECO:0000313" key="2">
    <source>
        <dbReference type="Proteomes" id="UP000557392"/>
    </source>
</evidence>